<evidence type="ECO:0000313" key="2">
    <source>
        <dbReference type="EMBL" id="KXU93301.1"/>
    </source>
</evidence>
<accession>A0A149Q7G7</accession>
<dbReference type="AlphaFoldDB" id="A0A149Q7G7"/>
<gene>
    <name evidence="2" type="ORF">AD928_08980</name>
</gene>
<evidence type="ECO:0000256" key="1">
    <source>
        <dbReference type="SAM" id="SignalP"/>
    </source>
</evidence>
<protein>
    <submittedName>
        <fullName evidence="2">Uncharacterized protein</fullName>
    </submittedName>
</protein>
<dbReference type="Proteomes" id="UP000075473">
    <property type="component" value="Unassembled WGS sequence"/>
</dbReference>
<reference evidence="2 3" key="1">
    <citation type="submission" date="2015-06" db="EMBL/GenBank/DDBJ databases">
        <title>Improved classification and identification of acetic acid bacteria using matrix-assisted laser desorption/ionization time-of-flight mass spectrometry; Gluconobacter nephelii and Gluconobacter uchimurae are later heterotypic synonyms of Gluconobacter japonicus and Gluconobacter oxydans, respectively.</title>
        <authorList>
            <person name="Li L."/>
            <person name="Cleenwerck I."/>
            <person name="De Vuyst L."/>
            <person name="Vandamme P."/>
        </authorList>
    </citation>
    <scope>NUCLEOTIDE SEQUENCE [LARGE SCALE GENOMIC DNA]</scope>
    <source>
        <strain evidence="2 3">LMG 1625</strain>
    </source>
</reference>
<name>A0A149Q7G7_9PROT</name>
<comment type="caution">
    <text evidence="2">The sequence shown here is derived from an EMBL/GenBank/DDBJ whole genome shotgun (WGS) entry which is preliminary data.</text>
</comment>
<dbReference type="EMBL" id="LHZA01000148">
    <property type="protein sequence ID" value="KXU93301.1"/>
    <property type="molecule type" value="Genomic_DNA"/>
</dbReference>
<feature type="chain" id="PRO_5007552059" evidence="1">
    <location>
        <begin position="19"/>
        <end position="152"/>
    </location>
</feature>
<keyword evidence="1" id="KW-0732">Signal</keyword>
<feature type="signal peptide" evidence="1">
    <location>
        <begin position="1"/>
        <end position="18"/>
    </location>
</feature>
<sequence length="152" mass="15435">MRLLLLAASLFIATPALAQTQAAAPVELFKYGQRTGTDKNPLVVILGGSGSGGSGGSSTISPVSPTFTGGANLSISTSASYTPFPAQSCKQMTIANNTDTTVQVQQGGSGAAQPVFPGTYYVFYGLTDASALSVERADGNATAVTVNARCEY</sequence>
<evidence type="ECO:0000313" key="3">
    <source>
        <dbReference type="Proteomes" id="UP000075473"/>
    </source>
</evidence>
<proteinExistence type="predicted"/>
<organism evidence="2 3">
    <name type="scientific">Acetobacter cerevisiae</name>
    <dbReference type="NCBI Taxonomy" id="178900"/>
    <lineage>
        <taxon>Bacteria</taxon>
        <taxon>Pseudomonadati</taxon>
        <taxon>Pseudomonadota</taxon>
        <taxon>Alphaproteobacteria</taxon>
        <taxon>Acetobacterales</taxon>
        <taxon>Acetobacteraceae</taxon>
        <taxon>Acetobacter</taxon>
    </lineage>
</organism>
<dbReference type="PATRIC" id="fig|178900.5.peg.2282"/>
<dbReference type="RefSeq" id="WP_062249930.1">
    <property type="nucleotide sequence ID" value="NZ_LHZA01000148.1"/>
</dbReference>